<dbReference type="AlphaFoldDB" id="A0AAN7DDB2"/>
<feature type="compositionally biased region" description="Polar residues" evidence="1">
    <location>
        <begin position="232"/>
        <end position="242"/>
    </location>
</feature>
<name>A0AAN7DDB2_9FUNG</name>
<feature type="region of interest" description="Disordered" evidence="1">
    <location>
        <begin position="174"/>
        <end position="198"/>
    </location>
</feature>
<feature type="domain" description="C2H2-type" evidence="2">
    <location>
        <begin position="87"/>
        <end position="108"/>
    </location>
</feature>
<dbReference type="PROSITE" id="PS00028">
    <property type="entry name" value="ZINC_FINGER_C2H2_1"/>
    <property type="match status" value="2"/>
</dbReference>
<feature type="compositionally biased region" description="Basic and acidic residues" evidence="1">
    <location>
        <begin position="174"/>
        <end position="187"/>
    </location>
</feature>
<feature type="region of interest" description="Disordered" evidence="1">
    <location>
        <begin position="213"/>
        <end position="279"/>
    </location>
</feature>
<evidence type="ECO:0000313" key="3">
    <source>
        <dbReference type="EMBL" id="KAK4515341.1"/>
    </source>
</evidence>
<sequence length="279" mass="32764">MSIIYTPQKRIYLPNDPFFEEGNIALRSIWLQKQAQSENELQMIKEEASDLATEHTSIEIYCDSCRTEFPGILAYELHYEAVHRNVCSVCHKIFPGEEWLQLHLDEFHDVILQVKKDRGEKIYKCYVPTCAKVFSTPRMRRLHLVDKHHYPKYFPFDLVYTGTLTFEQRRLRDRKNRERLSRREKESTQTQTQTADADMMDSLTESMSKLKIPTSISFGHRRPALPQHRQPTRQTASASNADPHTPTDIDMVESTPRPKRKRGPKKKKQPQPQPQPMIE</sequence>
<dbReference type="GeneID" id="89953971"/>
<accession>A0AAN7DDB2</accession>
<feature type="compositionally biased region" description="Low complexity" evidence="1">
    <location>
        <begin position="188"/>
        <end position="198"/>
    </location>
</feature>
<evidence type="ECO:0000259" key="2">
    <source>
        <dbReference type="PROSITE" id="PS00028"/>
    </source>
</evidence>
<dbReference type="Proteomes" id="UP001304243">
    <property type="component" value="Unassembled WGS sequence"/>
</dbReference>
<dbReference type="RefSeq" id="XP_064682007.1">
    <property type="nucleotide sequence ID" value="XM_064829505.1"/>
</dbReference>
<dbReference type="EMBL" id="JASEJX010000014">
    <property type="protein sequence ID" value="KAK4515341.1"/>
    <property type="molecule type" value="Genomic_DNA"/>
</dbReference>
<evidence type="ECO:0000256" key="1">
    <source>
        <dbReference type="SAM" id="MobiDB-lite"/>
    </source>
</evidence>
<dbReference type="InterPro" id="IPR039258">
    <property type="entry name" value="ZNF511"/>
</dbReference>
<dbReference type="SMART" id="SM00355">
    <property type="entry name" value="ZnF_C2H2"/>
    <property type="match status" value="3"/>
</dbReference>
<organism evidence="3 4">
    <name type="scientific">Mucor velutinosus</name>
    <dbReference type="NCBI Taxonomy" id="708070"/>
    <lineage>
        <taxon>Eukaryota</taxon>
        <taxon>Fungi</taxon>
        <taxon>Fungi incertae sedis</taxon>
        <taxon>Mucoromycota</taxon>
        <taxon>Mucoromycotina</taxon>
        <taxon>Mucoromycetes</taxon>
        <taxon>Mucorales</taxon>
        <taxon>Mucorineae</taxon>
        <taxon>Mucoraceae</taxon>
        <taxon>Mucor</taxon>
    </lineage>
</organism>
<dbReference type="PANTHER" id="PTHR21354:SF0">
    <property type="entry name" value="ZINC FINGER PROTEIN 511"/>
    <property type="match status" value="1"/>
</dbReference>
<feature type="compositionally biased region" description="Basic residues" evidence="1">
    <location>
        <begin position="257"/>
        <end position="269"/>
    </location>
</feature>
<reference evidence="3 4" key="1">
    <citation type="submission" date="2022-11" db="EMBL/GenBank/DDBJ databases">
        <title>Mucor velutinosus strain NIH1002 WGS.</title>
        <authorList>
            <person name="Subramanian P."/>
            <person name="Mullikin J.C."/>
            <person name="Segre J.A."/>
            <person name="Zelazny A.M."/>
        </authorList>
    </citation>
    <scope>NUCLEOTIDE SEQUENCE [LARGE SCALE GENOMIC DNA]</scope>
    <source>
        <strain evidence="3 4">NIH1002</strain>
    </source>
</reference>
<dbReference type="Gene3D" id="3.30.160.60">
    <property type="entry name" value="Classic Zinc Finger"/>
    <property type="match status" value="1"/>
</dbReference>
<comment type="caution">
    <text evidence="3">The sequence shown here is derived from an EMBL/GenBank/DDBJ whole genome shotgun (WGS) entry which is preliminary data.</text>
</comment>
<dbReference type="PANTHER" id="PTHR21354">
    <property type="entry name" value="ZINC FINGER PROTEIN 511"/>
    <property type="match status" value="1"/>
</dbReference>
<gene>
    <name evidence="3" type="ORF">ATC70_010285</name>
</gene>
<dbReference type="InterPro" id="IPR013087">
    <property type="entry name" value="Znf_C2H2_type"/>
</dbReference>
<evidence type="ECO:0000313" key="4">
    <source>
        <dbReference type="Proteomes" id="UP001304243"/>
    </source>
</evidence>
<proteinExistence type="predicted"/>
<feature type="domain" description="C2H2-type" evidence="2">
    <location>
        <begin position="125"/>
        <end position="149"/>
    </location>
</feature>
<keyword evidence="4" id="KW-1185">Reference proteome</keyword>
<protein>
    <recommendedName>
        <fullName evidence="2">C2H2-type domain-containing protein</fullName>
    </recommendedName>
</protein>